<sequence length="147" mass="16683">MAILQQITQQNFNSINIYNRRNNREAYRVPFHMVVVLAMCCQVRNGTDRIFKVIPAAFHLHYLLTALRILSIFWPILTITSLAVLQPLLLARGERRNRAVSSQTTESQQSCSKGKNKGVGATDHYIVKRKQKTPTARAHVESVPCPP</sequence>
<reference evidence="3" key="1">
    <citation type="journal article" date="2023" name="DNA Res.">
        <title>Chromosome-level genome assembly of Phrynocephalus forsythii using third-generation DNA sequencing and Hi-C analysis.</title>
        <authorList>
            <person name="Qi Y."/>
            <person name="Zhao W."/>
            <person name="Zhao Y."/>
            <person name="Niu C."/>
            <person name="Cao S."/>
            <person name="Zhang Y."/>
        </authorList>
    </citation>
    <scope>NUCLEOTIDE SEQUENCE</scope>
    <source>
        <tissue evidence="3">Muscle</tissue>
    </source>
</reference>
<feature type="region of interest" description="Disordered" evidence="1">
    <location>
        <begin position="99"/>
        <end position="147"/>
    </location>
</feature>
<dbReference type="AlphaFoldDB" id="A0A9Q1B7Z6"/>
<dbReference type="EMBL" id="JAPFRF010000001">
    <property type="protein sequence ID" value="KAJ7345618.1"/>
    <property type="molecule type" value="Genomic_DNA"/>
</dbReference>
<proteinExistence type="predicted"/>
<keyword evidence="2" id="KW-1133">Transmembrane helix</keyword>
<name>A0A9Q1B7Z6_9SAUR</name>
<evidence type="ECO:0000256" key="1">
    <source>
        <dbReference type="SAM" id="MobiDB-lite"/>
    </source>
</evidence>
<keyword evidence="4" id="KW-1185">Reference proteome</keyword>
<gene>
    <name evidence="3" type="ORF">JRQ81_001568</name>
</gene>
<keyword evidence="2" id="KW-0812">Transmembrane</keyword>
<feature type="compositionally biased region" description="Low complexity" evidence="1">
    <location>
        <begin position="101"/>
        <end position="112"/>
    </location>
</feature>
<evidence type="ECO:0000313" key="4">
    <source>
        <dbReference type="Proteomes" id="UP001142489"/>
    </source>
</evidence>
<feature type="transmembrane region" description="Helical" evidence="2">
    <location>
        <begin position="72"/>
        <end position="91"/>
    </location>
</feature>
<dbReference type="Proteomes" id="UP001142489">
    <property type="component" value="Unassembled WGS sequence"/>
</dbReference>
<evidence type="ECO:0000313" key="3">
    <source>
        <dbReference type="EMBL" id="KAJ7345618.1"/>
    </source>
</evidence>
<keyword evidence="2" id="KW-0472">Membrane</keyword>
<organism evidence="3 4">
    <name type="scientific">Phrynocephalus forsythii</name>
    <dbReference type="NCBI Taxonomy" id="171643"/>
    <lineage>
        <taxon>Eukaryota</taxon>
        <taxon>Metazoa</taxon>
        <taxon>Chordata</taxon>
        <taxon>Craniata</taxon>
        <taxon>Vertebrata</taxon>
        <taxon>Euteleostomi</taxon>
        <taxon>Lepidosauria</taxon>
        <taxon>Squamata</taxon>
        <taxon>Bifurcata</taxon>
        <taxon>Unidentata</taxon>
        <taxon>Episquamata</taxon>
        <taxon>Toxicofera</taxon>
        <taxon>Iguania</taxon>
        <taxon>Acrodonta</taxon>
        <taxon>Agamidae</taxon>
        <taxon>Agaminae</taxon>
        <taxon>Phrynocephalus</taxon>
    </lineage>
</organism>
<protein>
    <submittedName>
        <fullName evidence="3">Uncharacterized protein</fullName>
    </submittedName>
</protein>
<comment type="caution">
    <text evidence="3">The sequence shown here is derived from an EMBL/GenBank/DDBJ whole genome shotgun (WGS) entry which is preliminary data.</text>
</comment>
<accession>A0A9Q1B7Z6</accession>
<evidence type="ECO:0000256" key="2">
    <source>
        <dbReference type="SAM" id="Phobius"/>
    </source>
</evidence>